<gene>
    <name evidence="2" type="primary">ND6</name>
</gene>
<dbReference type="EMBL" id="JN710452">
    <property type="protein sequence ID" value="AER42894.1"/>
    <property type="molecule type" value="Genomic_DNA"/>
</dbReference>
<evidence type="ECO:0000313" key="2">
    <source>
        <dbReference type="EMBL" id="AER42894.1"/>
    </source>
</evidence>
<protein>
    <submittedName>
        <fullName evidence="2">NADH dehydrogenase subunit 6</fullName>
    </submittedName>
</protein>
<dbReference type="CTD" id="4541"/>
<proteinExistence type="predicted"/>
<geneLocation type="mitochondrion" evidence="2"/>
<organism evidence="2">
    <name type="scientific">Oncicola luehei</name>
    <dbReference type="NCBI Taxonomy" id="1100885"/>
    <lineage>
        <taxon>Eukaryota</taxon>
        <taxon>Metazoa</taxon>
        <taxon>Spiralia</taxon>
        <taxon>Lophotrochozoa</taxon>
        <taxon>Acanthocephala</taxon>
        <taxon>Archiacanthocephala</taxon>
        <taxon>Oligacanthorhynchida</taxon>
        <taxon>Oligacanthorhynchidae</taxon>
        <taxon>Oncicola</taxon>
    </lineage>
</organism>
<dbReference type="GeneID" id="11547964"/>
<keyword evidence="2" id="KW-0496">Mitochondrion</keyword>
<dbReference type="AlphaFoldDB" id="H2E2D5"/>
<keyword evidence="1" id="KW-0472">Membrane</keyword>
<evidence type="ECO:0000256" key="1">
    <source>
        <dbReference type="SAM" id="Phobius"/>
    </source>
</evidence>
<feature type="transmembrane region" description="Helical" evidence="1">
    <location>
        <begin position="77"/>
        <end position="94"/>
    </location>
</feature>
<keyword evidence="1" id="KW-0812">Transmembrane</keyword>
<dbReference type="RefSeq" id="YP_005097940.1">
    <property type="nucleotide sequence ID" value="NC_016754.1"/>
</dbReference>
<sequence length="144" mass="15259">MVMEVILVASLSVVRIMGVVPVLSVGLMVMLVGFILSMGVVASYWIQLVLGVVYIGGISALLVYVGGYGLFVKGVSWGAVCLSFSFIFMLVYLGDSVLACSSGMLESFEMGFSGAMMVFMGVVLVVVLFLTYSMLSGMGGMMRV</sequence>
<feature type="transmembrane region" description="Helical" evidence="1">
    <location>
        <begin position="12"/>
        <end position="38"/>
    </location>
</feature>
<feature type="transmembrane region" description="Helical" evidence="1">
    <location>
        <begin position="44"/>
        <end position="65"/>
    </location>
</feature>
<keyword evidence="1" id="KW-1133">Transmembrane helix</keyword>
<accession>H2E2D5</accession>
<feature type="transmembrane region" description="Helical" evidence="1">
    <location>
        <begin position="114"/>
        <end position="135"/>
    </location>
</feature>
<name>H2E2D5_9BILA</name>
<reference evidence="2" key="1">
    <citation type="journal article" date="2012" name="Parasitol. Int.">
        <title>The complete mitochondrial genome sequence of Oncicola luehei (Acanthocephala: Archiacanthocephala) and its phylogenetic position within Syndermata.</title>
        <authorList>
            <person name="Gazi M."/>
            <person name="Sultana T."/>
            <person name="Min G.S."/>
            <person name="Park Y.C."/>
            <person name="Garcia-Varela M."/>
            <person name="Nadler S.A."/>
            <person name="Park J.K."/>
        </authorList>
    </citation>
    <scope>NUCLEOTIDE SEQUENCE</scope>
</reference>